<dbReference type="PANTHER" id="PTHR33990:SF1">
    <property type="entry name" value="PROTEIN YJDN"/>
    <property type="match status" value="1"/>
</dbReference>
<organism evidence="2 3">
    <name type="scientific">Parvularcula marina</name>
    <dbReference type="NCBI Taxonomy" id="2292771"/>
    <lineage>
        <taxon>Bacteria</taxon>
        <taxon>Pseudomonadati</taxon>
        <taxon>Pseudomonadota</taxon>
        <taxon>Alphaproteobacteria</taxon>
        <taxon>Parvularculales</taxon>
        <taxon>Parvularculaceae</taxon>
        <taxon>Parvularcula</taxon>
    </lineage>
</organism>
<dbReference type="InterPro" id="IPR028973">
    <property type="entry name" value="PhnB-like"/>
</dbReference>
<evidence type="ECO:0000259" key="1">
    <source>
        <dbReference type="Pfam" id="PF06983"/>
    </source>
</evidence>
<protein>
    <submittedName>
        <fullName evidence="2">VOC family protein</fullName>
    </submittedName>
</protein>
<dbReference type="Proteomes" id="UP000264589">
    <property type="component" value="Unassembled WGS sequence"/>
</dbReference>
<dbReference type="InParanoid" id="A0A371RGF4"/>
<dbReference type="Gene3D" id="3.10.180.10">
    <property type="entry name" value="2,3-Dihydroxybiphenyl 1,2-Dioxygenase, domain 1"/>
    <property type="match status" value="1"/>
</dbReference>
<accession>A0A371RGF4</accession>
<dbReference type="PANTHER" id="PTHR33990">
    <property type="entry name" value="PROTEIN YJDN-RELATED"/>
    <property type="match status" value="1"/>
</dbReference>
<proteinExistence type="predicted"/>
<dbReference type="RefSeq" id="WP_116391151.1">
    <property type="nucleotide sequence ID" value="NZ_QUQO01000001.1"/>
</dbReference>
<dbReference type="EMBL" id="QUQO01000001">
    <property type="protein sequence ID" value="RFB04519.1"/>
    <property type="molecule type" value="Genomic_DNA"/>
</dbReference>
<feature type="domain" description="PhnB-like" evidence="1">
    <location>
        <begin position="4"/>
        <end position="130"/>
    </location>
</feature>
<reference evidence="2 3" key="1">
    <citation type="submission" date="2018-08" db="EMBL/GenBank/DDBJ databases">
        <title>Parvularcula sp. SM1705, isolated from surface water of the South Sea China.</title>
        <authorList>
            <person name="Sun L."/>
        </authorList>
    </citation>
    <scope>NUCLEOTIDE SEQUENCE [LARGE SCALE GENOMIC DNA]</scope>
    <source>
        <strain evidence="2 3">SM1705</strain>
    </source>
</reference>
<comment type="caution">
    <text evidence="2">The sequence shown here is derived from an EMBL/GenBank/DDBJ whole genome shotgun (WGS) entry which is preliminary data.</text>
</comment>
<dbReference type="CDD" id="cd06588">
    <property type="entry name" value="PhnB_like"/>
    <property type="match status" value="1"/>
</dbReference>
<sequence length="133" mass="14639">MSFSIYLHFPGTCEEALTHYAKLMDGEKGEVFRYRGSPAEEMAPGGNLDLVMHMRITVGGTILMGSDISPERYDKPAGVNVSYASADPEQAKRVFDGLSEGGEVTMPFEPTFWAKGFGMVTDRFGVPWMVNCD</sequence>
<evidence type="ECO:0000313" key="3">
    <source>
        <dbReference type="Proteomes" id="UP000264589"/>
    </source>
</evidence>
<dbReference type="InterPro" id="IPR029068">
    <property type="entry name" value="Glyas_Bleomycin-R_OHBP_Dase"/>
</dbReference>
<dbReference type="AlphaFoldDB" id="A0A371RGF4"/>
<dbReference type="FunCoup" id="A0A371RGF4">
    <property type="interactions" value="61"/>
</dbReference>
<keyword evidence="3" id="KW-1185">Reference proteome</keyword>
<gene>
    <name evidence="2" type="ORF">DX908_04015</name>
</gene>
<dbReference type="OrthoDB" id="9795306at2"/>
<name>A0A371RGF4_9PROT</name>
<dbReference type="SUPFAM" id="SSF54593">
    <property type="entry name" value="Glyoxalase/Bleomycin resistance protein/Dihydroxybiphenyl dioxygenase"/>
    <property type="match status" value="1"/>
</dbReference>
<dbReference type="Pfam" id="PF06983">
    <property type="entry name" value="3-dmu-9_3-mt"/>
    <property type="match status" value="1"/>
</dbReference>
<evidence type="ECO:0000313" key="2">
    <source>
        <dbReference type="EMBL" id="RFB04519.1"/>
    </source>
</evidence>